<dbReference type="Proteomes" id="UP000287972">
    <property type="component" value="Unassembled WGS sequence"/>
</dbReference>
<feature type="compositionally biased region" description="Acidic residues" evidence="1">
    <location>
        <begin position="255"/>
        <end position="275"/>
    </location>
</feature>
<organism evidence="2 3">
    <name type="scientific">Fusarium floridanum</name>
    <dbReference type="NCBI Taxonomy" id="1325733"/>
    <lineage>
        <taxon>Eukaryota</taxon>
        <taxon>Fungi</taxon>
        <taxon>Dikarya</taxon>
        <taxon>Ascomycota</taxon>
        <taxon>Pezizomycotina</taxon>
        <taxon>Sordariomycetes</taxon>
        <taxon>Hypocreomycetidae</taxon>
        <taxon>Hypocreales</taxon>
        <taxon>Nectriaceae</taxon>
        <taxon>Fusarium</taxon>
        <taxon>Fusarium solani species complex</taxon>
    </lineage>
</organism>
<name>A0A428QHS9_9HYPO</name>
<reference evidence="2 3" key="1">
    <citation type="submission" date="2017-06" db="EMBL/GenBank/DDBJ databases">
        <title>Comparative genomic analysis of Ambrosia Fusariam Clade fungi.</title>
        <authorList>
            <person name="Stajich J.E."/>
            <person name="Carrillo J."/>
            <person name="Kijimoto T."/>
            <person name="Eskalen A."/>
            <person name="O'Donnell K."/>
            <person name="Kasson M."/>
        </authorList>
    </citation>
    <scope>NUCLEOTIDE SEQUENCE [LARGE SCALE GENOMIC DNA]</scope>
    <source>
        <strain evidence="2 3">NRRL62606</strain>
    </source>
</reference>
<sequence length="275" mass="31486">MSNSKRPIAVSDELRGQLERHLDDLVKSGDVEIPPGKRIRLNRAGIPKLVNVPTPPVSLQRILQIHAHTDEFLFTRSVEWGVFQTEFDELMVDEKLRASTTHADLLRRIDAVQKLVVEDFETLVGLAQELKDSPDYIKNAKFTVELPRIIGRILNELPQRAVKPTESDFARMWITLEKHHRGFYVLVKQIHQCHHDARANPDHQCHFGRVAAHCLTTLVTAMAPWDPRNDMYHKVFRSLRERVDEIRRGNREASPEVDGEVDDGTEDGTEDGAED</sequence>
<protein>
    <submittedName>
        <fullName evidence="2">Uncharacterized protein</fullName>
    </submittedName>
</protein>
<accession>A0A428QHS9</accession>
<evidence type="ECO:0000313" key="3">
    <source>
        <dbReference type="Proteomes" id="UP000287972"/>
    </source>
</evidence>
<gene>
    <name evidence="2" type="ORF">CEP51_013079</name>
</gene>
<comment type="caution">
    <text evidence="2">The sequence shown here is derived from an EMBL/GenBank/DDBJ whole genome shotgun (WGS) entry which is preliminary data.</text>
</comment>
<proteinExistence type="predicted"/>
<keyword evidence="3" id="KW-1185">Reference proteome</keyword>
<dbReference type="EMBL" id="NKCL01000521">
    <property type="protein sequence ID" value="RSL64872.1"/>
    <property type="molecule type" value="Genomic_DNA"/>
</dbReference>
<dbReference type="AlphaFoldDB" id="A0A428QHS9"/>
<evidence type="ECO:0000256" key="1">
    <source>
        <dbReference type="SAM" id="MobiDB-lite"/>
    </source>
</evidence>
<feature type="region of interest" description="Disordered" evidence="1">
    <location>
        <begin position="246"/>
        <end position="275"/>
    </location>
</feature>
<evidence type="ECO:0000313" key="2">
    <source>
        <dbReference type="EMBL" id="RSL64872.1"/>
    </source>
</evidence>